<evidence type="ECO:0000313" key="3">
    <source>
        <dbReference type="Proteomes" id="UP000706031"/>
    </source>
</evidence>
<sequence length="263" mass="30371">MDGWIKLHRKTLDNPVVCKDADHLAVWIYLLMNATHKEHPAVFAGEKIILQPGQLITGRKSIGEKFSIHESKVQRILKRFENEQQLEQRTSNNKRLISILSWSDYQSGEQQNEQPLNNQRTTDEQPVNTNKNVKNLINISTTSTTSEPLQDVWLRLTNKIVMPSNLLGFFGRLRENGYDESFCKELLQEAYESAENGSVNLRYLQSISDRWVEAGISSRQESKDRRAKHAEHKGRTEEVRPGQNPPESKFAFLNQRSRRRSGT</sequence>
<feature type="region of interest" description="Disordered" evidence="1">
    <location>
        <begin position="216"/>
        <end position="263"/>
    </location>
</feature>
<name>A0ABS7KMF2_9BACL</name>
<protein>
    <recommendedName>
        <fullName evidence="4">DnaD domain-containing protein</fullName>
    </recommendedName>
</protein>
<gene>
    <name evidence="2" type="ORF">H7T88_18785</name>
</gene>
<proteinExistence type="predicted"/>
<evidence type="ECO:0008006" key="4">
    <source>
        <dbReference type="Google" id="ProtNLM"/>
    </source>
</evidence>
<keyword evidence="3" id="KW-1185">Reference proteome</keyword>
<dbReference type="Proteomes" id="UP000706031">
    <property type="component" value="Unassembled WGS sequence"/>
</dbReference>
<organism evidence="2 3">
    <name type="scientific">Paenibacillus cucumis</name>
    <name type="common">ex Kampfer et al. 2016</name>
    <dbReference type="NCBI Taxonomy" id="1776858"/>
    <lineage>
        <taxon>Bacteria</taxon>
        <taxon>Bacillati</taxon>
        <taxon>Bacillota</taxon>
        <taxon>Bacilli</taxon>
        <taxon>Bacillales</taxon>
        <taxon>Paenibacillaceae</taxon>
        <taxon>Paenibacillus</taxon>
    </lineage>
</organism>
<feature type="region of interest" description="Disordered" evidence="1">
    <location>
        <begin position="108"/>
        <end position="129"/>
    </location>
</feature>
<reference evidence="2 3" key="1">
    <citation type="submission" date="2020-08" db="EMBL/GenBank/DDBJ databases">
        <title>Fungal Genomes of the International Space Station.</title>
        <authorList>
            <person name="Seuylemezian A."/>
            <person name="Singh N.K."/>
            <person name="Wood J."/>
            <person name="Venkateswaran K."/>
        </authorList>
    </citation>
    <scope>NUCLEOTIDE SEQUENCE [LARGE SCALE GENOMIC DNA]</scope>
    <source>
        <strain evidence="2 3">S/N-304-OC-R4</strain>
    </source>
</reference>
<dbReference type="RefSeq" id="WP_221789786.1">
    <property type="nucleotide sequence ID" value="NZ_JACLIC010000031.1"/>
</dbReference>
<accession>A0ABS7KMF2</accession>
<evidence type="ECO:0000256" key="1">
    <source>
        <dbReference type="SAM" id="MobiDB-lite"/>
    </source>
</evidence>
<comment type="caution">
    <text evidence="2">The sequence shown here is derived from an EMBL/GenBank/DDBJ whole genome shotgun (WGS) entry which is preliminary data.</text>
</comment>
<evidence type="ECO:0000313" key="2">
    <source>
        <dbReference type="EMBL" id="MBY0205274.1"/>
    </source>
</evidence>
<dbReference type="EMBL" id="JACLIC010000031">
    <property type="protein sequence ID" value="MBY0205274.1"/>
    <property type="molecule type" value="Genomic_DNA"/>
</dbReference>